<keyword evidence="2" id="KW-1185">Reference proteome</keyword>
<evidence type="ECO:0008006" key="3">
    <source>
        <dbReference type="Google" id="ProtNLM"/>
    </source>
</evidence>
<name>A0ABW1XBK2_9CELL</name>
<dbReference type="EMBL" id="JBHSTM010000004">
    <property type="protein sequence ID" value="MFC6424681.1"/>
    <property type="molecule type" value="Genomic_DNA"/>
</dbReference>
<protein>
    <recommendedName>
        <fullName evidence="3">REase associating with pPIWI RE domain-containing protein</fullName>
    </recommendedName>
</protein>
<reference evidence="2" key="1">
    <citation type="journal article" date="2019" name="Int. J. Syst. Evol. Microbiol.">
        <title>The Global Catalogue of Microorganisms (GCM) 10K type strain sequencing project: providing services to taxonomists for standard genome sequencing and annotation.</title>
        <authorList>
            <consortium name="The Broad Institute Genomics Platform"/>
            <consortium name="The Broad Institute Genome Sequencing Center for Infectious Disease"/>
            <person name="Wu L."/>
            <person name="Ma J."/>
        </authorList>
    </citation>
    <scope>NUCLEOTIDE SEQUENCE [LARGE SCALE GENOMIC DNA]</scope>
    <source>
        <strain evidence="2">CCUG 47105</strain>
    </source>
</reference>
<sequence length="423" mass="45887">MTDDFQTLTRAQVDDAPVKTVVRLVGTWRSEVGIKIDTANGTSMGRWLTTSGMATDFMIAHAGAVLLVPAAAALSKDVPPTLDTGAANTGLRTALAKLKTAMLGTTDGDLIDPDSEIPAGEMYRLAAEALPSILADALLAAHPAPETKHRVDPEWIKAQRDQGWPDMHPEDYCHRCGARNDINWCASAEDWQTATAAWAAETGREGICCVPCFIQMHREATGRDVTWVPTPWRGSWDLHAAHPAPAPVSATRREAERLGAKYRVERTSDPTGKHEECGYFVLDPRHDPHAVTAIRAYSAAVRSERPGLADDLDAWVGVPVSDARREDDELVETVARALSDDWNPDRDPVLTAMFRDYAQTAVTTVLAVFPAPPVVDEAEIDAVVALAAREMLTPGSTFLLPHERAMVHHVGRAVAAHLRGASR</sequence>
<dbReference type="RefSeq" id="WP_204809313.1">
    <property type="nucleotide sequence ID" value="NZ_BAAAIY010000003.1"/>
</dbReference>
<gene>
    <name evidence="1" type="ORF">ACFP71_07585</name>
</gene>
<proteinExistence type="predicted"/>
<accession>A0ABW1XBK2</accession>
<organism evidence="1 2">
    <name type="scientific">Oerskovia paurometabola</name>
    <dbReference type="NCBI Taxonomy" id="162170"/>
    <lineage>
        <taxon>Bacteria</taxon>
        <taxon>Bacillati</taxon>
        <taxon>Actinomycetota</taxon>
        <taxon>Actinomycetes</taxon>
        <taxon>Micrococcales</taxon>
        <taxon>Cellulomonadaceae</taxon>
        <taxon>Oerskovia</taxon>
    </lineage>
</organism>
<evidence type="ECO:0000313" key="1">
    <source>
        <dbReference type="EMBL" id="MFC6424681.1"/>
    </source>
</evidence>
<dbReference type="Proteomes" id="UP001596305">
    <property type="component" value="Unassembled WGS sequence"/>
</dbReference>
<comment type="caution">
    <text evidence="1">The sequence shown here is derived from an EMBL/GenBank/DDBJ whole genome shotgun (WGS) entry which is preliminary data.</text>
</comment>
<evidence type="ECO:0000313" key="2">
    <source>
        <dbReference type="Proteomes" id="UP001596305"/>
    </source>
</evidence>